<proteinExistence type="predicted"/>
<evidence type="ECO:0000313" key="1">
    <source>
        <dbReference type="EMBL" id="TGX81186.1"/>
    </source>
</evidence>
<accession>A0AC61QNI7</accession>
<gene>
    <name evidence="1" type="ORF">E5358_11255</name>
</gene>
<comment type="caution">
    <text evidence="1">The sequence shown here is derived from an EMBL/GenBank/DDBJ whole genome shotgun (WGS) entry which is preliminary data.</text>
</comment>
<reference evidence="1" key="1">
    <citation type="submission" date="2019-04" db="EMBL/GenBank/DDBJ databases">
        <title>Microbes associate with the intestines of laboratory mice.</title>
        <authorList>
            <person name="Navarre W."/>
            <person name="Wong E."/>
            <person name="Huang K."/>
            <person name="Tropini C."/>
            <person name="Ng K."/>
            <person name="Yu B."/>
        </authorList>
    </citation>
    <scope>NUCLEOTIDE SEQUENCE</scope>
    <source>
        <strain evidence="1">NM73_A23</strain>
    </source>
</reference>
<organism evidence="1 2">
    <name type="scientific">Palleniella muris</name>
    <dbReference type="NCBI Taxonomy" id="3038145"/>
    <lineage>
        <taxon>Bacteria</taxon>
        <taxon>Pseudomonadati</taxon>
        <taxon>Bacteroidota</taxon>
        <taxon>Bacteroidia</taxon>
        <taxon>Bacteroidales</taxon>
        <taxon>Prevotellaceae</taxon>
        <taxon>Palleniella</taxon>
    </lineage>
</organism>
<dbReference type="EMBL" id="SRZC01000019">
    <property type="protein sequence ID" value="TGX81186.1"/>
    <property type="molecule type" value="Genomic_DNA"/>
</dbReference>
<dbReference type="Proteomes" id="UP000308886">
    <property type="component" value="Unassembled WGS sequence"/>
</dbReference>
<evidence type="ECO:0000313" key="2">
    <source>
        <dbReference type="Proteomes" id="UP000308886"/>
    </source>
</evidence>
<name>A0AC61QNI7_9BACT</name>
<keyword evidence="2" id="KW-1185">Reference proteome</keyword>
<keyword evidence="1" id="KW-0378">Hydrolase</keyword>
<protein>
    <submittedName>
        <fullName evidence="1">Glycoside hydrolase family 3 protein</fullName>
    </submittedName>
</protein>
<sequence>MLKQLSVMAFGVAITFSATAQTTYPYQDTSLTPEQRADDLIGRLTLEEKARLMIDVSGPVERLGIKPFQWWNETLHGVARNGFATVFPITMGMAASWDDALLFRCFDAASDEARIKYRQAVRAGQMNRYQGLSFWTPNINIFRDPRWGRGQETYGEDPYLTTRMGLAVVRGLEGPKDAKYKKLLSCAKHYAVHSGPEWNRHSFNIENLPERDLWETYLPAFKALVQEGDVAEVMCAYQRIDGQPCCGQTRYLQQILRGEWGFKGIVVSDCGAIRDFHTKGHHEYTKTPVESTAKAILAGTDNECGSVYKAIPQAVREGELKESDLDVSLKRLFVGRFRLGEMDPDHLVPWMQIPEERLCSKAHNDLAYKMAQESMVLLQNKNNILPLAKENLNIAVIGPNANDSVMQWGNYSGYPTHTVTILDGIKAKVGKNATVKYINGAGHVANAVTISHFNELTTRSGVPGVEAFYWNNKEQEGAPAAATVYTNSIHLDNGGNTVFAPGVELEDFSATYTTVFKPQKDCTVTIDLKADDGYRLIINGDTVANRFRSAHGMQTTRRELKAVAGRAYDIQVDYIQVSGMAHFEFDINEKHTVSNNELVAQAADADVVVFVGGISPRLEGEEMKVDAYGFKGGDRTDIQLPQAQRELIKALKAAGKRVVYINCSGSAIALADESENCEAILQAWYPGERGGDAVADVLFGDYNPSGKLPITFYKSVNDLPDFLDYTMAGRTYRYFQGTPLWAFGYGMSYTDFVFGKPRYKKGKLSVALENIGSCDGEEVVQVYVKRIADTDGPIKTLKAFRRVNVGAGQKTEVEMELPREAFECWDKESNTMRVIPGKYNVMVGNSSRAEDLQTIVVTVK</sequence>